<dbReference type="PANTHER" id="PTHR46553:SF3">
    <property type="entry name" value="ADENINE NUCLEOTIDE ALPHA HYDROLASES-LIKE SUPERFAMILY PROTEIN"/>
    <property type="match status" value="1"/>
</dbReference>
<dbReference type="InterPro" id="IPR006015">
    <property type="entry name" value="Universal_stress_UspA"/>
</dbReference>
<proteinExistence type="inferred from homology"/>
<evidence type="ECO:0000313" key="3">
    <source>
        <dbReference type="EMBL" id="WZP15766.1"/>
    </source>
</evidence>
<evidence type="ECO:0000259" key="2">
    <source>
        <dbReference type="Pfam" id="PF00582"/>
    </source>
</evidence>
<comment type="similarity">
    <text evidence="1">Belongs to the universal stress protein A family.</text>
</comment>
<dbReference type="EMBL" id="CP151657">
    <property type="protein sequence ID" value="WZP15766.1"/>
    <property type="molecule type" value="Genomic_DNA"/>
</dbReference>
<dbReference type="PRINTS" id="PR01438">
    <property type="entry name" value="UNVRSLSTRESS"/>
</dbReference>
<dbReference type="Gene3D" id="3.40.50.620">
    <property type="entry name" value="HUPs"/>
    <property type="match status" value="1"/>
</dbReference>
<dbReference type="Proteomes" id="UP001448858">
    <property type="component" value="Chromosome"/>
</dbReference>
<organism evidence="3 4">
    <name type="scientific">Arthrobacter citreus</name>
    <dbReference type="NCBI Taxonomy" id="1670"/>
    <lineage>
        <taxon>Bacteria</taxon>
        <taxon>Bacillati</taxon>
        <taxon>Actinomycetota</taxon>
        <taxon>Actinomycetes</taxon>
        <taxon>Micrococcales</taxon>
        <taxon>Micrococcaceae</taxon>
        <taxon>Arthrobacter</taxon>
    </lineage>
</organism>
<sequence length="151" mass="15996">MSTPDEDRKRIVVGVDGSRLSIEALWKAQRLAAVLGCPLQVVTVWEQAVSLTAPVPTDVWSPQVEAEHIMAEVLEEAFGSAIPPDLTQTPLVGRAVELLIEASRGAEMLVVGNRGRGGFAGLLLGSVSSVLAAHARCPVLIVHRGESEEPS</sequence>
<dbReference type="InterPro" id="IPR006016">
    <property type="entry name" value="UspA"/>
</dbReference>
<dbReference type="Pfam" id="PF00582">
    <property type="entry name" value="Usp"/>
    <property type="match status" value="1"/>
</dbReference>
<gene>
    <name evidence="3" type="ORF">AAE021_16710</name>
</gene>
<evidence type="ECO:0000256" key="1">
    <source>
        <dbReference type="ARBA" id="ARBA00008791"/>
    </source>
</evidence>
<feature type="domain" description="UspA" evidence="2">
    <location>
        <begin position="8"/>
        <end position="143"/>
    </location>
</feature>
<dbReference type="PANTHER" id="PTHR46553">
    <property type="entry name" value="ADENINE NUCLEOTIDE ALPHA HYDROLASES-LIKE SUPERFAMILY PROTEIN"/>
    <property type="match status" value="1"/>
</dbReference>
<keyword evidence="4" id="KW-1185">Reference proteome</keyword>
<reference evidence="3 4" key="1">
    <citation type="submission" date="2024-04" db="EMBL/GenBank/DDBJ databases">
        <title>Arthrobacter sp. from Plains bison fecal sample.</title>
        <authorList>
            <person name="Ruzzini A."/>
        </authorList>
    </citation>
    <scope>NUCLEOTIDE SEQUENCE [LARGE SCALE GENOMIC DNA]</scope>
    <source>
        <strain evidence="3 4">EINP1</strain>
    </source>
</reference>
<protein>
    <submittedName>
        <fullName evidence="3">Universal stress protein</fullName>
    </submittedName>
</protein>
<dbReference type="InterPro" id="IPR014729">
    <property type="entry name" value="Rossmann-like_a/b/a_fold"/>
</dbReference>
<dbReference type="RefSeq" id="WP_342023417.1">
    <property type="nucleotide sequence ID" value="NZ_CP151657.1"/>
</dbReference>
<accession>A0ABZ2ZWI7</accession>
<dbReference type="SUPFAM" id="SSF52402">
    <property type="entry name" value="Adenine nucleotide alpha hydrolases-like"/>
    <property type="match status" value="1"/>
</dbReference>
<name>A0ABZ2ZWI7_9MICC</name>
<evidence type="ECO:0000313" key="4">
    <source>
        <dbReference type="Proteomes" id="UP001448858"/>
    </source>
</evidence>